<accession>A0A5J4XAR4</accession>
<feature type="transmembrane region" description="Helical" evidence="1">
    <location>
        <begin position="6"/>
        <end position="25"/>
    </location>
</feature>
<gene>
    <name evidence="3" type="ORF">EZS28_000231</name>
</gene>
<keyword evidence="1" id="KW-0472">Membrane</keyword>
<feature type="transmembrane region" description="Helical" evidence="1">
    <location>
        <begin position="193"/>
        <end position="214"/>
    </location>
</feature>
<dbReference type="PANTHER" id="PTHR31600:SF2">
    <property type="entry name" value="GAMETE ENRICHED GENE 10 PROTEIN-RELATED"/>
    <property type="match status" value="1"/>
</dbReference>
<dbReference type="AlphaFoldDB" id="A0A5J4XAR4"/>
<dbReference type="PANTHER" id="PTHR31600">
    <property type="entry name" value="TINY MACROCYSTS PROTEIN B-RELATED"/>
    <property type="match status" value="1"/>
</dbReference>
<dbReference type="Proteomes" id="UP000324800">
    <property type="component" value="Unassembled WGS sequence"/>
</dbReference>
<evidence type="ECO:0000256" key="1">
    <source>
        <dbReference type="SAM" id="Phobius"/>
    </source>
</evidence>
<feature type="transmembrane region" description="Helical" evidence="1">
    <location>
        <begin position="94"/>
        <end position="116"/>
    </location>
</feature>
<feature type="transmembrane region" description="Helical" evidence="1">
    <location>
        <begin position="600"/>
        <end position="621"/>
    </location>
</feature>
<keyword evidence="1" id="KW-0812">Transmembrane</keyword>
<evidence type="ECO:0000259" key="2">
    <source>
        <dbReference type="Pfam" id="PF25474"/>
    </source>
</evidence>
<feature type="transmembrane region" description="Helical" evidence="1">
    <location>
        <begin position="220"/>
        <end position="243"/>
    </location>
</feature>
<organism evidence="3 4">
    <name type="scientific">Streblomastix strix</name>
    <dbReference type="NCBI Taxonomy" id="222440"/>
    <lineage>
        <taxon>Eukaryota</taxon>
        <taxon>Metamonada</taxon>
        <taxon>Preaxostyla</taxon>
        <taxon>Oxymonadida</taxon>
        <taxon>Streblomastigidae</taxon>
        <taxon>Streblomastix</taxon>
    </lineage>
</organism>
<sequence>MFLVVGFLFILITLFIILLICSFFFRYVQSTQPWIIEFNRILHDVMLRIVFIPAINICITMIDCYDVINTNEAGEDIRTRYWRAESDNICMSGFYQIVGVVLAVITFIGLVQYCLTIDLLIFNFNPKNGGLFSCPDGFFNFIQHIFITIVVFTQRFLYQWEFWRGVASVGVSIAVIVYIIYKQPYYTLKSNFMAQVPWIIFGSVRLCAEIGYLFEGRFNSYIPQIILILFSVVIILTVSYVILKYPTLIEPSVRFLQYEKFRSPEMILYTELIYTQAVRRHQKNVNILFNFWQFLMHYKKNYHKADAILKLTRRHHLNQLMKFIIFSNNKEKEYGIGKLNKNIIKDEKSFVFVQKLAFALKYHEQAKEFTVKFYQLMTSNTTNYNDVYDCVKKITKTETRARNAYEELIVIQPNNIIVLKQYAVLLNDIYRDEESAEIVLNRAFTIEKEEYGLDYMRDVDQIENKRQLGYMNRKQQDLEKQYEKQGNEQDKANLLQPEQKLPIVNISSITNKQTQISHNLSQMTKNSPQPSIQQSQFGTFKRNKKNQLKQNALKKRLRQYGLNDKDLAMEEIQNANVNDSGLRGLNNDNNRVFRNVTLELIALHSFDVVALTVCCALYYILAQVQSQRFENLKQICQLTSLQAHLAPLFIGCLYQDLVCAFNYSGITDGEAEFLITWDQICEKLLSYSDQITSTLENIYSIMADTDVWEDYNIIVQLFDIRLDLEQSEYSSSTQSSSKSFFNLTHDEPIQYTNKEQYISLIRALTNFAQKSREMAIQPYKQETGTGQLPYITNINFYSDIAYICFNSMQPVFTGCKRVVDVLLQVVVIISSALILFYLLIQTNMV</sequence>
<dbReference type="OrthoDB" id="60033at2759"/>
<feature type="domain" description="TmcB/TmcC TPR repeats" evidence="2">
    <location>
        <begin position="353"/>
        <end position="449"/>
    </location>
</feature>
<dbReference type="Pfam" id="PF25474">
    <property type="entry name" value="TPR_TmcB"/>
    <property type="match status" value="1"/>
</dbReference>
<proteinExistence type="predicted"/>
<feature type="transmembrane region" description="Helical" evidence="1">
    <location>
        <begin position="162"/>
        <end position="181"/>
    </location>
</feature>
<dbReference type="InterPro" id="IPR052994">
    <property type="entry name" value="Tiny_macrocysts_regulators"/>
</dbReference>
<name>A0A5J4XAR4_9EUKA</name>
<dbReference type="EMBL" id="SNRW01000017">
    <property type="protein sequence ID" value="KAA6404244.1"/>
    <property type="molecule type" value="Genomic_DNA"/>
</dbReference>
<keyword evidence="1" id="KW-1133">Transmembrane helix</keyword>
<evidence type="ECO:0000313" key="3">
    <source>
        <dbReference type="EMBL" id="KAA6404244.1"/>
    </source>
</evidence>
<dbReference type="InterPro" id="IPR057352">
    <property type="entry name" value="TPR_TmcB/C"/>
</dbReference>
<feature type="transmembrane region" description="Helical" evidence="1">
    <location>
        <begin position="821"/>
        <end position="840"/>
    </location>
</feature>
<protein>
    <recommendedName>
        <fullName evidence="2">TmcB/TmcC TPR repeats domain-containing protein</fullName>
    </recommendedName>
</protein>
<feature type="transmembrane region" description="Helical" evidence="1">
    <location>
        <begin position="137"/>
        <end position="156"/>
    </location>
</feature>
<feature type="transmembrane region" description="Helical" evidence="1">
    <location>
        <begin position="45"/>
        <end position="62"/>
    </location>
</feature>
<evidence type="ECO:0000313" key="4">
    <source>
        <dbReference type="Proteomes" id="UP000324800"/>
    </source>
</evidence>
<comment type="caution">
    <text evidence="3">The sequence shown here is derived from an EMBL/GenBank/DDBJ whole genome shotgun (WGS) entry which is preliminary data.</text>
</comment>
<reference evidence="3 4" key="1">
    <citation type="submission" date="2019-03" db="EMBL/GenBank/DDBJ databases">
        <title>Single cell metagenomics reveals metabolic interactions within the superorganism composed of flagellate Streblomastix strix and complex community of Bacteroidetes bacteria on its surface.</title>
        <authorList>
            <person name="Treitli S.C."/>
            <person name="Kolisko M."/>
            <person name="Husnik F."/>
            <person name="Keeling P."/>
            <person name="Hampl V."/>
        </authorList>
    </citation>
    <scope>NUCLEOTIDE SEQUENCE [LARGE SCALE GENOMIC DNA]</scope>
    <source>
        <strain evidence="3">ST1C</strain>
    </source>
</reference>